<keyword evidence="8 13" id="KW-1133">Transmembrane helix</keyword>
<keyword evidence="7" id="KW-0630">Potassium</keyword>
<dbReference type="AlphaFoldDB" id="A0A553BSW1"/>
<dbReference type="EMBL" id="VJZN01000004">
    <property type="protein sequence ID" value="TRX08790.1"/>
    <property type="molecule type" value="Genomic_DNA"/>
</dbReference>
<feature type="transmembrane region" description="Helical" evidence="13">
    <location>
        <begin position="70"/>
        <end position="93"/>
    </location>
</feature>
<evidence type="ECO:0000256" key="4">
    <source>
        <dbReference type="ARBA" id="ARBA00022538"/>
    </source>
</evidence>
<comment type="similarity">
    <text evidence="2">Belongs to the TMEM175 family.</text>
</comment>
<evidence type="ECO:0000256" key="5">
    <source>
        <dbReference type="ARBA" id="ARBA00022692"/>
    </source>
</evidence>
<dbReference type="Pfam" id="PF06736">
    <property type="entry name" value="TMEM175"/>
    <property type="match status" value="1"/>
</dbReference>
<evidence type="ECO:0000256" key="6">
    <source>
        <dbReference type="ARBA" id="ARBA00022826"/>
    </source>
</evidence>
<evidence type="ECO:0000256" key="9">
    <source>
        <dbReference type="ARBA" id="ARBA00023065"/>
    </source>
</evidence>
<evidence type="ECO:0000313" key="14">
    <source>
        <dbReference type="EMBL" id="TRX08790.1"/>
    </source>
</evidence>
<evidence type="ECO:0000256" key="7">
    <source>
        <dbReference type="ARBA" id="ARBA00022958"/>
    </source>
</evidence>
<gene>
    <name evidence="15" type="ORF">FNW11_06285</name>
    <name evidence="14" type="ORF">FNW12_03085</name>
</gene>
<evidence type="ECO:0000256" key="11">
    <source>
        <dbReference type="ARBA" id="ARBA00023303"/>
    </source>
</evidence>
<name>A0A553BSW1_9FLAO</name>
<organism evidence="15 17">
    <name type="scientific">Flavobacterium gawalongense</name>
    <dbReference type="NCBI Taxonomy" id="2594432"/>
    <lineage>
        <taxon>Bacteria</taxon>
        <taxon>Pseudomonadati</taxon>
        <taxon>Bacteroidota</taxon>
        <taxon>Flavobacteriia</taxon>
        <taxon>Flavobacteriales</taxon>
        <taxon>Flavobacteriaceae</taxon>
        <taxon>Flavobacterium</taxon>
    </lineage>
</organism>
<evidence type="ECO:0000256" key="1">
    <source>
        <dbReference type="ARBA" id="ARBA00004141"/>
    </source>
</evidence>
<dbReference type="GO" id="GO:0015252">
    <property type="term" value="F:proton channel activity"/>
    <property type="evidence" value="ECO:0007669"/>
    <property type="project" value="InterPro"/>
</dbReference>
<dbReference type="PANTHER" id="PTHR31462:SF5">
    <property type="entry name" value="ENDOSOMAL_LYSOSOMAL PROTON CHANNEL TMEM175"/>
    <property type="match status" value="1"/>
</dbReference>
<keyword evidence="4" id="KW-0633">Potassium transport</keyword>
<comment type="caution">
    <text evidence="15">The sequence shown here is derived from an EMBL/GenBank/DDBJ whole genome shotgun (WGS) entry which is preliminary data.</text>
</comment>
<evidence type="ECO:0000256" key="10">
    <source>
        <dbReference type="ARBA" id="ARBA00023136"/>
    </source>
</evidence>
<evidence type="ECO:0000256" key="3">
    <source>
        <dbReference type="ARBA" id="ARBA00022448"/>
    </source>
</evidence>
<proteinExistence type="inferred from homology"/>
<evidence type="ECO:0000256" key="12">
    <source>
        <dbReference type="ARBA" id="ARBA00034430"/>
    </source>
</evidence>
<sequence length="193" mass="22205">MDKNRLEAFSDGVVAIIITIMILELKVPHDTKWGSLWENWPIFISYALSFVFVGLYWSSHHHLFHKASKVNNCILWANLFGLFWLSFIPYSTAWMGENSFQSTTVTFYAIILTLCVISYMILVYQLRFLHGFDSVFSKTFKGNYKSYVTISLNLTAAIISSLGLPKLAFVILIMTSLLWFIPNHRFGSNNHNS</sequence>
<feature type="transmembrane region" description="Helical" evidence="13">
    <location>
        <begin position="147"/>
        <end position="180"/>
    </location>
</feature>
<dbReference type="GO" id="GO:0005267">
    <property type="term" value="F:potassium channel activity"/>
    <property type="evidence" value="ECO:0007669"/>
    <property type="project" value="UniProtKB-KW"/>
</dbReference>
<keyword evidence="5 13" id="KW-0812">Transmembrane</keyword>
<feature type="transmembrane region" description="Helical" evidence="13">
    <location>
        <begin position="12"/>
        <end position="28"/>
    </location>
</feature>
<dbReference type="EMBL" id="VJZL01000007">
    <property type="protein sequence ID" value="TRX11330.1"/>
    <property type="molecule type" value="Genomic_DNA"/>
</dbReference>
<keyword evidence="16" id="KW-1185">Reference proteome</keyword>
<dbReference type="InterPro" id="IPR010617">
    <property type="entry name" value="TMEM175-like"/>
</dbReference>
<evidence type="ECO:0000313" key="15">
    <source>
        <dbReference type="EMBL" id="TRX11330.1"/>
    </source>
</evidence>
<dbReference type="OrthoDB" id="7626281at2"/>
<protein>
    <submittedName>
        <fullName evidence="15">DUF1211 domain-containing protein</fullName>
    </submittedName>
</protein>
<feature type="transmembrane region" description="Helical" evidence="13">
    <location>
        <begin position="40"/>
        <end position="58"/>
    </location>
</feature>
<comment type="catalytic activity">
    <reaction evidence="12">
        <text>K(+)(in) = K(+)(out)</text>
        <dbReference type="Rhea" id="RHEA:29463"/>
        <dbReference type="ChEBI" id="CHEBI:29103"/>
    </reaction>
</comment>
<dbReference type="PANTHER" id="PTHR31462">
    <property type="entry name" value="ENDOSOMAL/LYSOSOMAL POTASSIUM CHANNEL TMEM175"/>
    <property type="match status" value="1"/>
</dbReference>
<keyword evidence="9" id="KW-0406">Ion transport</keyword>
<comment type="subcellular location">
    <subcellularLocation>
        <location evidence="1">Membrane</location>
        <topology evidence="1">Multi-pass membrane protein</topology>
    </subcellularLocation>
</comment>
<accession>A0A553BSW1</accession>
<keyword evidence="10 13" id="KW-0472">Membrane</keyword>
<keyword evidence="3" id="KW-0813">Transport</keyword>
<keyword evidence="11" id="KW-0407">Ion channel</keyword>
<dbReference type="RefSeq" id="WP_143386213.1">
    <property type="nucleotide sequence ID" value="NZ_VJZL01000007.1"/>
</dbReference>
<dbReference type="Proteomes" id="UP000318528">
    <property type="component" value="Unassembled WGS sequence"/>
</dbReference>
<dbReference type="GO" id="GO:0016020">
    <property type="term" value="C:membrane"/>
    <property type="evidence" value="ECO:0007669"/>
    <property type="project" value="UniProtKB-SubCell"/>
</dbReference>
<reference evidence="16 17" key="1">
    <citation type="submission" date="2019-07" db="EMBL/GenBank/DDBJ databases">
        <title>Novel species of Flavobacterium.</title>
        <authorList>
            <person name="Liu Q."/>
            <person name="Xin Y.-H."/>
        </authorList>
    </citation>
    <scope>NUCLEOTIDE SEQUENCE [LARGE SCALE GENOMIC DNA]</scope>
    <source>
        <strain evidence="14 16">GSP39</strain>
        <strain evidence="15 17">GSR22</strain>
    </source>
</reference>
<evidence type="ECO:0000313" key="16">
    <source>
        <dbReference type="Proteomes" id="UP000318528"/>
    </source>
</evidence>
<evidence type="ECO:0000256" key="8">
    <source>
        <dbReference type="ARBA" id="ARBA00022989"/>
    </source>
</evidence>
<evidence type="ECO:0000256" key="13">
    <source>
        <dbReference type="SAM" id="Phobius"/>
    </source>
</evidence>
<evidence type="ECO:0000256" key="2">
    <source>
        <dbReference type="ARBA" id="ARBA00006920"/>
    </source>
</evidence>
<dbReference type="Proteomes" id="UP000318669">
    <property type="component" value="Unassembled WGS sequence"/>
</dbReference>
<evidence type="ECO:0000313" key="17">
    <source>
        <dbReference type="Proteomes" id="UP000318669"/>
    </source>
</evidence>
<feature type="transmembrane region" description="Helical" evidence="13">
    <location>
        <begin position="105"/>
        <end position="126"/>
    </location>
</feature>
<keyword evidence="6" id="KW-0631">Potassium channel</keyword>